<evidence type="ECO:0000313" key="2">
    <source>
        <dbReference type="Proteomes" id="UP001552299"/>
    </source>
</evidence>
<dbReference type="AlphaFoldDB" id="A0ABD0VE56"/>
<dbReference type="EMBL" id="JANQDX010000006">
    <property type="protein sequence ID" value="KAL0923309.1"/>
    <property type="molecule type" value="Genomic_DNA"/>
</dbReference>
<dbReference type="Proteomes" id="UP001552299">
    <property type="component" value="Unassembled WGS sequence"/>
</dbReference>
<gene>
    <name evidence="1" type="ORF">M5K25_007361</name>
</gene>
<comment type="caution">
    <text evidence="1">The sequence shown here is derived from an EMBL/GenBank/DDBJ whole genome shotgun (WGS) entry which is preliminary data.</text>
</comment>
<keyword evidence="2" id="KW-1185">Reference proteome</keyword>
<reference evidence="1 2" key="1">
    <citation type="journal article" date="2024" name="Plant Biotechnol. J.">
        <title>Dendrobium thyrsiflorum genome and its molecular insights into genes involved in important horticultural traits.</title>
        <authorList>
            <person name="Chen B."/>
            <person name="Wang J.Y."/>
            <person name="Zheng P.J."/>
            <person name="Li K.L."/>
            <person name="Liang Y.M."/>
            <person name="Chen X.F."/>
            <person name="Zhang C."/>
            <person name="Zhao X."/>
            <person name="He X."/>
            <person name="Zhang G.Q."/>
            <person name="Liu Z.J."/>
            <person name="Xu Q."/>
        </authorList>
    </citation>
    <scope>NUCLEOTIDE SEQUENCE [LARGE SCALE GENOMIC DNA]</scope>
    <source>
        <strain evidence="1">GZMU011</strain>
    </source>
</reference>
<organism evidence="1 2">
    <name type="scientific">Dendrobium thyrsiflorum</name>
    <name type="common">Pinecone-like raceme dendrobium</name>
    <name type="synonym">Orchid</name>
    <dbReference type="NCBI Taxonomy" id="117978"/>
    <lineage>
        <taxon>Eukaryota</taxon>
        <taxon>Viridiplantae</taxon>
        <taxon>Streptophyta</taxon>
        <taxon>Embryophyta</taxon>
        <taxon>Tracheophyta</taxon>
        <taxon>Spermatophyta</taxon>
        <taxon>Magnoliopsida</taxon>
        <taxon>Liliopsida</taxon>
        <taxon>Asparagales</taxon>
        <taxon>Orchidaceae</taxon>
        <taxon>Epidendroideae</taxon>
        <taxon>Malaxideae</taxon>
        <taxon>Dendrobiinae</taxon>
        <taxon>Dendrobium</taxon>
    </lineage>
</organism>
<protein>
    <submittedName>
        <fullName evidence="1">Uncharacterized protein</fullName>
    </submittedName>
</protein>
<sequence length="127" mass="14106">MAIAIVMLEGGNMAHPMPRNPTFAFERSTVVREDSGLFYENEEKDDSLGDDGPASVSEDVLLVREEKGTVEEVERMTAPIDDTGADDGGLELNDEKEEMDMTVRLKMIWVSVPLFVRKLELLTVGSE</sequence>
<proteinExistence type="predicted"/>
<evidence type="ECO:0000313" key="1">
    <source>
        <dbReference type="EMBL" id="KAL0923309.1"/>
    </source>
</evidence>
<name>A0ABD0VE56_DENTH</name>
<accession>A0ABD0VE56</accession>